<evidence type="ECO:0000313" key="2">
    <source>
        <dbReference type="EMBL" id="KAB7739413.1"/>
    </source>
</evidence>
<feature type="transmembrane region" description="Helical" evidence="1">
    <location>
        <begin position="66"/>
        <end position="83"/>
    </location>
</feature>
<dbReference type="InterPro" id="IPR008523">
    <property type="entry name" value="DUF805"/>
</dbReference>
<reference evidence="2 3" key="1">
    <citation type="submission" date="2019-09" db="EMBL/GenBank/DDBJ databases">
        <title>Parvibaculum sedimenti sp. nov., isolated from sediment.</title>
        <authorList>
            <person name="Wang Y."/>
        </authorList>
    </citation>
    <scope>NUCLEOTIDE SEQUENCE [LARGE SCALE GENOMIC DNA]</scope>
    <source>
        <strain evidence="2 3">HXT-9</strain>
    </source>
</reference>
<dbReference type="AlphaFoldDB" id="A0A6N6VGM4"/>
<accession>A0A6N6VGM4</accession>
<dbReference type="EMBL" id="WESC01000010">
    <property type="protein sequence ID" value="KAB7739413.1"/>
    <property type="molecule type" value="Genomic_DNA"/>
</dbReference>
<dbReference type="GO" id="GO:0005886">
    <property type="term" value="C:plasma membrane"/>
    <property type="evidence" value="ECO:0007669"/>
    <property type="project" value="TreeGrafter"/>
</dbReference>
<keyword evidence="1" id="KW-1133">Transmembrane helix</keyword>
<dbReference type="Pfam" id="PF05656">
    <property type="entry name" value="DUF805"/>
    <property type="match status" value="1"/>
</dbReference>
<protein>
    <submittedName>
        <fullName evidence="2">DUF805 domain-containing protein</fullName>
    </submittedName>
</protein>
<proteinExistence type="predicted"/>
<keyword evidence="1" id="KW-0812">Transmembrane</keyword>
<dbReference type="PANTHER" id="PTHR34980">
    <property type="entry name" value="INNER MEMBRANE PROTEIN-RELATED-RELATED"/>
    <property type="match status" value="1"/>
</dbReference>
<keyword evidence="1" id="KW-0472">Membrane</keyword>
<evidence type="ECO:0000256" key="1">
    <source>
        <dbReference type="SAM" id="Phobius"/>
    </source>
</evidence>
<dbReference type="PANTHER" id="PTHR34980:SF3">
    <property type="entry name" value="BLR8105 PROTEIN"/>
    <property type="match status" value="1"/>
</dbReference>
<feature type="transmembrane region" description="Helical" evidence="1">
    <location>
        <begin position="137"/>
        <end position="156"/>
    </location>
</feature>
<evidence type="ECO:0000313" key="3">
    <source>
        <dbReference type="Proteomes" id="UP000468901"/>
    </source>
</evidence>
<dbReference type="RefSeq" id="WP_152216585.1">
    <property type="nucleotide sequence ID" value="NZ_WESC01000010.1"/>
</dbReference>
<comment type="caution">
    <text evidence="2">The sequence shown here is derived from an EMBL/GenBank/DDBJ whole genome shotgun (WGS) entry which is preliminary data.</text>
</comment>
<name>A0A6N6VGM4_9HYPH</name>
<keyword evidence="3" id="KW-1185">Reference proteome</keyword>
<dbReference type="Proteomes" id="UP000468901">
    <property type="component" value="Unassembled WGS sequence"/>
</dbReference>
<feature type="transmembrane region" description="Helical" evidence="1">
    <location>
        <begin position="20"/>
        <end position="46"/>
    </location>
</feature>
<organism evidence="2 3">
    <name type="scientific">Parvibaculum sedimenti</name>
    <dbReference type="NCBI Taxonomy" id="2608632"/>
    <lineage>
        <taxon>Bacteria</taxon>
        <taxon>Pseudomonadati</taxon>
        <taxon>Pseudomonadota</taxon>
        <taxon>Alphaproteobacteria</taxon>
        <taxon>Hyphomicrobiales</taxon>
        <taxon>Parvibaculaceae</taxon>
        <taxon>Parvibaculum</taxon>
    </lineage>
</organism>
<gene>
    <name evidence="2" type="ORF">F2P47_11870</name>
</gene>
<feature type="transmembrane region" description="Helical" evidence="1">
    <location>
        <begin position="95"/>
        <end position="117"/>
    </location>
</feature>
<sequence>MDIGSLLFSFRGRANRRAYWGVGLLASVVGLGMLYLMLQGVMAAGITPGMNEEEFMRTMTGINQGWYTIAQLAMLWPTLAISVKRCHDRGRSGWFLLLLIVPLVQLWPLIEISFLRGTSGDNRFGPDPLAGAPQDSWKSWLIFVGFLIVSGAQFSLGREFMTYMMTHMPNLSQTRTPI</sequence>